<gene>
    <name evidence="2" type="ORF">Asi02nite_40040</name>
</gene>
<proteinExistence type="predicted"/>
<feature type="region of interest" description="Disordered" evidence="1">
    <location>
        <begin position="114"/>
        <end position="148"/>
    </location>
</feature>
<comment type="caution">
    <text evidence="2">The sequence shown here is derived from an EMBL/GenBank/DDBJ whole genome shotgun (WGS) entry which is preliminary data.</text>
</comment>
<evidence type="ECO:0000256" key="1">
    <source>
        <dbReference type="SAM" id="MobiDB-lite"/>
    </source>
</evidence>
<dbReference type="EMBL" id="BONE01000031">
    <property type="protein sequence ID" value="GIF74486.1"/>
    <property type="molecule type" value="Genomic_DNA"/>
</dbReference>
<reference evidence="2 3" key="1">
    <citation type="submission" date="2021-01" db="EMBL/GenBank/DDBJ databases">
        <title>Whole genome shotgun sequence of Asanoa siamensis NBRC 107932.</title>
        <authorList>
            <person name="Komaki H."/>
            <person name="Tamura T."/>
        </authorList>
    </citation>
    <scope>NUCLEOTIDE SEQUENCE [LARGE SCALE GENOMIC DNA]</scope>
    <source>
        <strain evidence="2 3">NBRC 107932</strain>
    </source>
</reference>
<evidence type="ECO:0000313" key="2">
    <source>
        <dbReference type="EMBL" id="GIF74486.1"/>
    </source>
</evidence>
<keyword evidence="3" id="KW-1185">Reference proteome</keyword>
<accession>A0ABQ4CT65</accession>
<name>A0ABQ4CT65_9ACTN</name>
<sequence>MFGDSAATGKGEPQVADRLVRELARRPSAHGLVDESLCLAPLVGEDQPPDLGQRGGALRVAGVVGPPGPHRVLVELQAFDVDVAEHHRTEASVADRQRPQPVRAGAFVVPEREVVGGPDRRGSGGRGARVCEPGGRKRGRAGTGRSES</sequence>
<protein>
    <submittedName>
        <fullName evidence="2">Uncharacterized protein</fullName>
    </submittedName>
</protein>
<organism evidence="2 3">
    <name type="scientific">Asanoa siamensis</name>
    <dbReference type="NCBI Taxonomy" id="926357"/>
    <lineage>
        <taxon>Bacteria</taxon>
        <taxon>Bacillati</taxon>
        <taxon>Actinomycetota</taxon>
        <taxon>Actinomycetes</taxon>
        <taxon>Micromonosporales</taxon>
        <taxon>Micromonosporaceae</taxon>
        <taxon>Asanoa</taxon>
    </lineage>
</organism>
<evidence type="ECO:0000313" key="3">
    <source>
        <dbReference type="Proteomes" id="UP000604117"/>
    </source>
</evidence>
<dbReference type="Proteomes" id="UP000604117">
    <property type="component" value="Unassembled WGS sequence"/>
</dbReference>